<accession>A0AAN7UNI1</accession>
<proteinExistence type="predicted"/>
<keyword evidence="2" id="KW-0472">Membrane</keyword>
<feature type="compositionally biased region" description="Low complexity" evidence="1">
    <location>
        <begin position="11"/>
        <end position="23"/>
    </location>
</feature>
<keyword evidence="4" id="KW-1185">Reference proteome</keyword>
<feature type="compositionally biased region" description="Polar residues" evidence="1">
    <location>
        <begin position="1"/>
        <end position="10"/>
    </location>
</feature>
<dbReference type="EMBL" id="JAWHQM010000012">
    <property type="protein sequence ID" value="KAK5629701.1"/>
    <property type="molecule type" value="Genomic_DNA"/>
</dbReference>
<dbReference type="AlphaFoldDB" id="A0AAN7UNI1"/>
<reference evidence="3 4" key="1">
    <citation type="submission" date="2023-10" db="EMBL/GenBank/DDBJ databases">
        <title>Draft genome sequence of Xylaria bambusicola isolate GMP-LS, the root and basal stem rot pathogen of sugarcane in Indonesia.</title>
        <authorList>
            <person name="Selvaraj P."/>
            <person name="Muralishankar V."/>
            <person name="Muruganantham S."/>
            <person name="Sp S."/>
            <person name="Haryani S."/>
            <person name="Lau K.J.X."/>
            <person name="Naqvi N.I."/>
        </authorList>
    </citation>
    <scope>NUCLEOTIDE SEQUENCE [LARGE SCALE GENOMIC DNA]</scope>
    <source>
        <strain evidence="3">GMP-LS</strain>
    </source>
</reference>
<protein>
    <submittedName>
        <fullName evidence="3">Uncharacterized protein</fullName>
    </submittedName>
</protein>
<dbReference type="Proteomes" id="UP001305414">
    <property type="component" value="Unassembled WGS sequence"/>
</dbReference>
<keyword evidence="2" id="KW-1133">Transmembrane helix</keyword>
<keyword evidence="2" id="KW-0812">Transmembrane</keyword>
<gene>
    <name evidence="3" type="ORF">RRF57_005416</name>
</gene>
<sequence>MTFSHSRNGLSSSATSSRATSRAGNDRTSSYEGRDNDHADILNGINDGDLGRKHADEEALMEKDMIEHRVPTPHSQTSIIRASFWIVVNTLATIGIVGPIQIFL</sequence>
<evidence type="ECO:0000313" key="4">
    <source>
        <dbReference type="Proteomes" id="UP001305414"/>
    </source>
</evidence>
<feature type="transmembrane region" description="Helical" evidence="2">
    <location>
        <begin position="84"/>
        <end position="103"/>
    </location>
</feature>
<evidence type="ECO:0000256" key="2">
    <source>
        <dbReference type="SAM" id="Phobius"/>
    </source>
</evidence>
<evidence type="ECO:0000313" key="3">
    <source>
        <dbReference type="EMBL" id="KAK5629701.1"/>
    </source>
</evidence>
<feature type="region of interest" description="Disordered" evidence="1">
    <location>
        <begin position="1"/>
        <end position="55"/>
    </location>
</feature>
<name>A0AAN7UNI1_9PEZI</name>
<comment type="caution">
    <text evidence="3">The sequence shown here is derived from an EMBL/GenBank/DDBJ whole genome shotgun (WGS) entry which is preliminary data.</text>
</comment>
<organism evidence="3 4">
    <name type="scientific">Xylaria bambusicola</name>
    <dbReference type="NCBI Taxonomy" id="326684"/>
    <lineage>
        <taxon>Eukaryota</taxon>
        <taxon>Fungi</taxon>
        <taxon>Dikarya</taxon>
        <taxon>Ascomycota</taxon>
        <taxon>Pezizomycotina</taxon>
        <taxon>Sordariomycetes</taxon>
        <taxon>Xylariomycetidae</taxon>
        <taxon>Xylariales</taxon>
        <taxon>Xylariaceae</taxon>
        <taxon>Xylaria</taxon>
    </lineage>
</organism>
<evidence type="ECO:0000256" key="1">
    <source>
        <dbReference type="SAM" id="MobiDB-lite"/>
    </source>
</evidence>